<feature type="chain" id="PRO_5040847367" description="Htaa domain-containing protein" evidence="1">
    <location>
        <begin position="34"/>
        <end position="448"/>
    </location>
</feature>
<evidence type="ECO:0008006" key="4">
    <source>
        <dbReference type="Google" id="ProtNLM"/>
    </source>
</evidence>
<proteinExistence type="predicted"/>
<gene>
    <name evidence="2" type="ORF">KEC57_12115</name>
</gene>
<dbReference type="AlphaFoldDB" id="A0A9X1S388"/>
<dbReference type="Proteomes" id="UP001139354">
    <property type="component" value="Unassembled WGS sequence"/>
</dbReference>
<feature type="signal peptide" evidence="1">
    <location>
        <begin position="1"/>
        <end position="33"/>
    </location>
</feature>
<dbReference type="PROSITE" id="PS51318">
    <property type="entry name" value="TAT"/>
    <property type="match status" value="1"/>
</dbReference>
<dbReference type="EMBL" id="JAGTTN010000003">
    <property type="protein sequence ID" value="MCC2032924.1"/>
    <property type="molecule type" value="Genomic_DNA"/>
</dbReference>
<keyword evidence="3" id="KW-1185">Reference proteome</keyword>
<sequence length="448" mass="44647">MPSRTDTHRRPFARRLAALGAAVALTASGLAVAAPANAAETEVDGATFTWGLNGYAQKGIFGPWTFKNLTGNVVQLSGATQTEYVTAAFPATSFPTNAPAGANPNAVKFSEGEGTVDPDTGAAALSWIGSYTVNAYPAIYNAPNEIYSDPELTVAADGSGELTFDFTIGAGTDMSGNPFEAVDYGRLTLATFSAGSISGLDSDSLRLKPDFSGVVLDPTIVAGQITTCTAPSLAGSWPAEFVETLAGDPAGASVSAHFYSTGCGGNQDLKPALPIDIGFVLAEVPTEPAAAPGDITVEVPTASEPATGSFGWAWATESAVDLGTATATGATFTATGALNDVVVTDTRTGGTGAYSWSISGQVSDFVSGANTFTGAYLGWAPKVTAGSATAGAAVTSTQLGGAGLAAASVLAGSNAATSATVGADLSLVIPGSTAAGDYKTTLTLTAVQ</sequence>
<evidence type="ECO:0000313" key="2">
    <source>
        <dbReference type="EMBL" id="MCC2032924.1"/>
    </source>
</evidence>
<organism evidence="2 3">
    <name type="scientific">Microbacterium allomyrinae</name>
    <dbReference type="NCBI Taxonomy" id="2830666"/>
    <lineage>
        <taxon>Bacteria</taxon>
        <taxon>Bacillati</taxon>
        <taxon>Actinomycetota</taxon>
        <taxon>Actinomycetes</taxon>
        <taxon>Micrococcales</taxon>
        <taxon>Microbacteriaceae</taxon>
        <taxon>Microbacterium</taxon>
    </lineage>
</organism>
<dbReference type="RefSeq" id="WP_229384871.1">
    <property type="nucleotide sequence ID" value="NZ_JAGTTN010000003.1"/>
</dbReference>
<dbReference type="InterPro" id="IPR006311">
    <property type="entry name" value="TAT_signal"/>
</dbReference>
<keyword evidence="1" id="KW-0732">Signal</keyword>
<evidence type="ECO:0000256" key="1">
    <source>
        <dbReference type="SAM" id="SignalP"/>
    </source>
</evidence>
<name>A0A9X1S388_9MICO</name>
<reference evidence="2" key="1">
    <citation type="submission" date="2021-04" db="EMBL/GenBank/DDBJ databases">
        <title>Microbacterium tenobrionis sp. nov. and Microbacterium allomyrinae sp. nov., isolated from larvae of Tenobrio molitor and Allomyrina dichotoma, respectively.</title>
        <authorList>
            <person name="Lee S.D."/>
        </authorList>
    </citation>
    <scope>NUCLEOTIDE SEQUENCE</scope>
    <source>
        <strain evidence="2">BWT-G7</strain>
    </source>
</reference>
<evidence type="ECO:0000313" key="3">
    <source>
        <dbReference type="Proteomes" id="UP001139354"/>
    </source>
</evidence>
<accession>A0A9X1S388</accession>
<comment type="caution">
    <text evidence="2">The sequence shown here is derived from an EMBL/GenBank/DDBJ whole genome shotgun (WGS) entry which is preliminary data.</text>
</comment>
<protein>
    <recommendedName>
        <fullName evidence="4">Htaa domain-containing protein</fullName>
    </recommendedName>
</protein>